<proteinExistence type="predicted"/>
<keyword evidence="2" id="KW-1185">Reference proteome</keyword>
<dbReference type="Proteomes" id="UP001247805">
    <property type="component" value="Unassembled WGS sequence"/>
</dbReference>
<sequence>MLNGKAKAADYEHQFNLFLDGDGLSTGNIPESQSDYISNPGRMANGGLLSDLGTASFTWSETGNPVPSDYLLFGNRILDRQRDGDFFSTEFNVTGELSSGDFEHTVNIGTFFIHAQQMDYNIISSYLADFSDGKNARLVDLSFRDSAGNEVFYSKNGVTGPDVLVIQTKT</sequence>
<dbReference type="RefSeq" id="WP_316025928.1">
    <property type="nucleotide sequence ID" value="NZ_JAWDIO010000002.1"/>
</dbReference>
<evidence type="ECO:0000313" key="1">
    <source>
        <dbReference type="EMBL" id="MDU0354318.1"/>
    </source>
</evidence>
<gene>
    <name evidence="1" type="ORF">RS130_10590</name>
</gene>
<accession>A0ABU3SWE9</accession>
<protein>
    <submittedName>
        <fullName evidence="1">Uncharacterized protein</fullName>
    </submittedName>
</protein>
<name>A0ABU3SWE9_9ALTE</name>
<evidence type="ECO:0000313" key="2">
    <source>
        <dbReference type="Proteomes" id="UP001247805"/>
    </source>
</evidence>
<dbReference type="EMBL" id="JAWDIO010000002">
    <property type="protein sequence ID" value="MDU0354318.1"/>
    <property type="molecule type" value="Genomic_DNA"/>
</dbReference>
<organism evidence="1 2">
    <name type="scientific">Paraglaciecola aquimarina</name>
    <dbReference type="NCBI Taxonomy" id="1235557"/>
    <lineage>
        <taxon>Bacteria</taxon>
        <taxon>Pseudomonadati</taxon>
        <taxon>Pseudomonadota</taxon>
        <taxon>Gammaproteobacteria</taxon>
        <taxon>Alteromonadales</taxon>
        <taxon>Alteromonadaceae</taxon>
        <taxon>Paraglaciecola</taxon>
    </lineage>
</organism>
<comment type="caution">
    <text evidence="1">The sequence shown here is derived from an EMBL/GenBank/DDBJ whole genome shotgun (WGS) entry which is preliminary data.</text>
</comment>
<reference evidence="1 2" key="1">
    <citation type="submission" date="2023-10" db="EMBL/GenBank/DDBJ databases">
        <title>Glaciecola aquimarina strain GGW-M5 nov., isolated from a coastal seawater.</title>
        <authorList>
            <person name="Bayburt H."/>
            <person name="Kim J.M."/>
            <person name="Choi B.J."/>
            <person name="Jeon C.O."/>
        </authorList>
    </citation>
    <scope>NUCLEOTIDE SEQUENCE [LARGE SCALE GENOMIC DNA]</scope>
    <source>
        <strain evidence="1 2">KCTC 32108</strain>
    </source>
</reference>